<name>A0A4V6I2K6_9HELI</name>
<keyword evidence="1" id="KW-0472">Membrane</keyword>
<feature type="transmembrane region" description="Helical" evidence="1">
    <location>
        <begin position="73"/>
        <end position="93"/>
    </location>
</feature>
<dbReference type="EMBL" id="JRPK02000032">
    <property type="protein sequence ID" value="TLD96462.1"/>
    <property type="molecule type" value="Genomic_DNA"/>
</dbReference>
<protein>
    <submittedName>
        <fullName evidence="2">Uncharacterized protein</fullName>
    </submittedName>
</protein>
<comment type="caution">
    <text evidence="2">The sequence shown here is derived from an EMBL/GenBank/DDBJ whole genome shotgun (WGS) entry which is preliminary data.</text>
</comment>
<reference evidence="2 3" key="1">
    <citation type="journal article" date="2014" name="Genome Announc.">
        <title>Draft genome sequences of eight enterohepatic helicobacter species isolated from both laboratory and wild rodents.</title>
        <authorList>
            <person name="Sheh A."/>
            <person name="Shen Z."/>
            <person name="Fox J.G."/>
        </authorList>
    </citation>
    <scope>NUCLEOTIDE SEQUENCE [LARGE SCALE GENOMIC DNA]</scope>
    <source>
        <strain evidence="2 3">ATCC 49310</strain>
    </source>
</reference>
<dbReference type="STRING" id="50960.LS81_08170"/>
<feature type="transmembrane region" description="Helical" evidence="1">
    <location>
        <begin position="21"/>
        <end position="43"/>
    </location>
</feature>
<dbReference type="AlphaFoldDB" id="A0A4V6I2K6"/>
<keyword evidence="1" id="KW-1133">Transmembrane helix</keyword>
<gene>
    <name evidence="2" type="ORF">LS80_008205</name>
</gene>
<evidence type="ECO:0000256" key="1">
    <source>
        <dbReference type="SAM" id="Phobius"/>
    </source>
</evidence>
<dbReference type="Proteomes" id="UP000029861">
    <property type="component" value="Unassembled WGS sequence"/>
</dbReference>
<organism evidence="2 3">
    <name type="scientific">Helicobacter trogontum</name>
    <dbReference type="NCBI Taxonomy" id="50960"/>
    <lineage>
        <taxon>Bacteria</taxon>
        <taxon>Pseudomonadati</taxon>
        <taxon>Campylobacterota</taxon>
        <taxon>Epsilonproteobacteria</taxon>
        <taxon>Campylobacterales</taxon>
        <taxon>Helicobacteraceae</taxon>
        <taxon>Helicobacter</taxon>
    </lineage>
</organism>
<sequence length="102" mass="12200">MRELSRENKEIKEYQTHKGNLTFVKILFVLVGILLVCNTLHILRHYMKIFSVMMAFTGLIACVLLAKNTKKWLLVLYWILMFLPPILIAYYTLYFEWFFCVS</sequence>
<proteinExistence type="predicted"/>
<evidence type="ECO:0000313" key="3">
    <source>
        <dbReference type="Proteomes" id="UP000029861"/>
    </source>
</evidence>
<accession>A0A4V6I2K6</accession>
<keyword evidence="1" id="KW-0812">Transmembrane</keyword>
<evidence type="ECO:0000313" key="2">
    <source>
        <dbReference type="EMBL" id="TLD96462.1"/>
    </source>
</evidence>
<feature type="transmembrane region" description="Helical" evidence="1">
    <location>
        <begin position="49"/>
        <end position="66"/>
    </location>
</feature>
<dbReference type="RefSeq" id="WP_034320772.1">
    <property type="nucleotide sequence ID" value="NZ_FZNF01000046.1"/>
</dbReference>